<proteinExistence type="predicted"/>
<dbReference type="eggNOG" id="ENOG502RTNG">
    <property type="taxonomic scope" value="Eukaryota"/>
</dbReference>
<feature type="compositionally biased region" description="Polar residues" evidence="1">
    <location>
        <begin position="210"/>
        <end position="225"/>
    </location>
</feature>
<feature type="compositionally biased region" description="Polar residues" evidence="1">
    <location>
        <begin position="358"/>
        <end position="367"/>
    </location>
</feature>
<dbReference type="Proteomes" id="UP000008792">
    <property type="component" value="Unassembled WGS sequence"/>
</dbReference>
<organism evidence="3 4">
    <name type="scientific">Drosophila virilis</name>
    <name type="common">Fruit fly</name>
    <dbReference type="NCBI Taxonomy" id="7244"/>
    <lineage>
        <taxon>Eukaryota</taxon>
        <taxon>Metazoa</taxon>
        <taxon>Ecdysozoa</taxon>
        <taxon>Arthropoda</taxon>
        <taxon>Hexapoda</taxon>
        <taxon>Insecta</taxon>
        <taxon>Pterygota</taxon>
        <taxon>Neoptera</taxon>
        <taxon>Endopterygota</taxon>
        <taxon>Diptera</taxon>
        <taxon>Brachycera</taxon>
        <taxon>Muscomorpha</taxon>
        <taxon>Ephydroidea</taxon>
        <taxon>Drosophilidae</taxon>
        <taxon>Drosophila</taxon>
    </lineage>
</organism>
<dbReference type="OrthoDB" id="7870095at2759"/>
<evidence type="ECO:0000256" key="1">
    <source>
        <dbReference type="SAM" id="MobiDB-lite"/>
    </source>
</evidence>
<feature type="region of interest" description="Disordered" evidence="1">
    <location>
        <begin position="29"/>
        <end position="367"/>
    </location>
</feature>
<protein>
    <submittedName>
        <fullName evidence="3">Uncharacterized protein</fullName>
    </submittedName>
</protein>
<gene>
    <name evidence="3" type="primary">Dvir\GJ21627</name>
    <name evidence="3" type="ORF">Dvir_GJ21627</name>
</gene>
<dbReference type="HOGENOM" id="CLU_706500_0_0_1"/>
<feature type="chain" id="PRO_5006457269" evidence="2">
    <location>
        <begin position="26"/>
        <end position="435"/>
    </location>
</feature>
<feature type="compositionally biased region" description="Gly residues" evidence="1">
    <location>
        <begin position="99"/>
        <end position="117"/>
    </location>
</feature>
<feature type="region of interest" description="Disordered" evidence="1">
    <location>
        <begin position="386"/>
        <end position="435"/>
    </location>
</feature>
<feature type="compositionally biased region" description="Basic and acidic residues" evidence="1">
    <location>
        <begin position="386"/>
        <end position="398"/>
    </location>
</feature>
<feature type="signal peptide" evidence="2">
    <location>
        <begin position="1"/>
        <end position="25"/>
    </location>
</feature>
<name>B4LKI0_DROVI</name>
<evidence type="ECO:0000313" key="3">
    <source>
        <dbReference type="EMBL" id="EDW60701.2"/>
    </source>
</evidence>
<feature type="compositionally biased region" description="Low complexity" evidence="1">
    <location>
        <begin position="185"/>
        <end position="196"/>
    </location>
</feature>
<dbReference type="STRING" id="7244.B4LKI0"/>
<feature type="compositionally biased region" description="Low complexity" evidence="1">
    <location>
        <begin position="276"/>
        <end position="288"/>
    </location>
</feature>
<feature type="compositionally biased region" description="Basic residues" evidence="1">
    <location>
        <begin position="55"/>
        <end position="69"/>
    </location>
</feature>
<dbReference type="EMBL" id="CH940648">
    <property type="protein sequence ID" value="EDW60701.2"/>
    <property type="molecule type" value="Genomic_DNA"/>
</dbReference>
<dbReference type="AlphaFoldDB" id="B4LKI0"/>
<dbReference type="InParanoid" id="B4LKI0"/>
<keyword evidence="4" id="KW-1185">Reference proteome</keyword>
<reference evidence="3 4" key="1">
    <citation type="journal article" date="2007" name="Nature">
        <title>Evolution of genes and genomes on the Drosophila phylogeny.</title>
        <authorList>
            <consortium name="Drosophila 12 Genomes Consortium"/>
            <person name="Clark A.G."/>
            <person name="Eisen M.B."/>
            <person name="Smith D.R."/>
            <person name="Bergman C.M."/>
            <person name="Oliver B."/>
            <person name="Markow T.A."/>
            <person name="Kaufman T.C."/>
            <person name="Kellis M."/>
            <person name="Gelbart W."/>
            <person name="Iyer V.N."/>
            <person name="Pollard D.A."/>
            <person name="Sackton T.B."/>
            <person name="Larracuente A.M."/>
            <person name="Singh N.D."/>
            <person name="Abad J.P."/>
            <person name="Abt D.N."/>
            <person name="Adryan B."/>
            <person name="Aguade M."/>
            <person name="Akashi H."/>
            <person name="Anderson W.W."/>
            <person name="Aquadro C.F."/>
            <person name="Ardell D.H."/>
            <person name="Arguello R."/>
            <person name="Artieri C.G."/>
            <person name="Barbash D.A."/>
            <person name="Barker D."/>
            <person name="Barsanti P."/>
            <person name="Batterham P."/>
            <person name="Batzoglou S."/>
            <person name="Begun D."/>
            <person name="Bhutkar A."/>
            <person name="Blanco E."/>
            <person name="Bosak S.A."/>
            <person name="Bradley R.K."/>
            <person name="Brand A.D."/>
            <person name="Brent M.R."/>
            <person name="Brooks A.N."/>
            <person name="Brown R.H."/>
            <person name="Butlin R.K."/>
            <person name="Caggese C."/>
            <person name="Calvi B.R."/>
            <person name="Bernardo de Carvalho A."/>
            <person name="Caspi A."/>
            <person name="Castrezana S."/>
            <person name="Celniker S.E."/>
            <person name="Chang J.L."/>
            <person name="Chapple C."/>
            <person name="Chatterji S."/>
            <person name="Chinwalla A."/>
            <person name="Civetta A."/>
            <person name="Clifton S.W."/>
            <person name="Comeron J.M."/>
            <person name="Costello J.C."/>
            <person name="Coyne J.A."/>
            <person name="Daub J."/>
            <person name="David R.G."/>
            <person name="Delcher A.L."/>
            <person name="Delehaunty K."/>
            <person name="Do C.B."/>
            <person name="Ebling H."/>
            <person name="Edwards K."/>
            <person name="Eickbush T."/>
            <person name="Evans J.D."/>
            <person name="Filipski A."/>
            <person name="Findeiss S."/>
            <person name="Freyhult E."/>
            <person name="Fulton L."/>
            <person name="Fulton R."/>
            <person name="Garcia A.C."/>
            <person name="Gardiner A."/>
            <person name="Garfield D.A."/>
            <person name="Garvin B.E."/>
            <person name="Gibson G."/>
            <person name="Gilbert D."/>
            <person name="Gnerre S."/>
            <person name="Godfrey J."/>
            <person name="Good R."/>
            <person name="Gotea V."/>
            <person name="Gravely B."/>
            <person name="Greenberg A.J."/>
            <person name="Griffiths-Jones S."/>
            <person name="Gross S."/>
            <person name="Guigo R."/>
            <person name="Gustafson E.A."/>
            <person name="Haerty W."/>
            <person name="Hahn M.W."/>
            <person name="Halligan D.L."/>
            <person name="Halpern A.L."/>
            <person name="Halter G.M."/>
            <person name="Han M.V."/>
            <person name="Heger A."/>
            <person name="Hillier L."/>
            <person name="Hinrichs A.S."/>
            <person name="Holmes I."/>
            <person name="Hoskins R.A."/>
            <person name="Hubisz M.J."/>
            <person name="Hultmark D."/>
            <person name="Huntley M.A."/>
            <person name="Jaffe D.B."/>
            <person name="Jagadeeshan S."/>
            <person name="Jeck W.R."/>
            <person name="Johnson J."/>
            <person name="Jones C.D."/>
            <person name="Jordan W.C."/>
            <person name="Karpen G.H."/>
            <person name="Kataoka E."/>
            <person name="Keightley P.D."/>
            <person name="Kheradpour P."/>
            <person name="Kirkness E.F."/>
            <person name="Koerich L.B."/>
            <person name="Kristiansen K."/>
            <person name="Kudrna D."/>
            <person name="Kulathinal R.J."/>
            <person name="Kumar S."/>
            <person name="Kwok R."/>
            <person name="Lander E."/>
            <person name="Langley C.H."/>
            <person name="Lapoint R."/>
            <person name="Lazzaro B.P."/>
            <person name="Lee S.J."/>
            <person name="Levesque L."/>
            <person name="Li R."/>
            <person name="Lin C.F."/>
            <person name="Lin M.F."/>
            <person name="Lindblad-Toh K."/>
            <person name="Llopart A."/>
            <person name="Long M."/>
            <person name="Low L."/>
            <person name="Lozovsky E."/>
            <person name="Lu J."/>
            <person name="Luo M."/>
            <person name="Machado C.A."/>
            <person name="Makalowski W."/>
            <person name="Marzo M."/>
            <person name="Matsuda M."/>
            <person name="Matzkin L."/>
            <person name="McAllister B."/>
            <person name="McBride C.S."/>
            <person name="McKernan B."/>
            <person name="McKernan K."/>
            <person name="Mendez-Lago M."/>
            <person name="Minx P."/>
            <person name="Mollenhauer M.U."/>
            <person name="Montooth K."/>
            <person name="Mount S.M."/>
            <person name="Mu X."/>
            <person name="Myers E."/>
            <person name="Negre B."/>
            <person name="Newfeld S."/>
            <person name="Nielsen R."/>
            <person name="Noor M.A."/>
            <person name="O'Grady P."/>
            <person name="Pachter L."/>
            <person name="Papaceit M."/>
            <person name="Parisi M.J."/>
            <person name="Parisi M."/>
            <person name="Parts L."/>
            <person name="Pedersen J.S."/>
            <person name="Pesole G."/>
            <person name="Phillippy A.M."/>
            <person name="Ponting C.P."/>
            <person name="Pop M."/>
            <person name="Porcelli D."/>
            <person name="Powell J.R."/>
            <person name="Prohaska S."/>
            <person name="Pruitt K."/>
            <person name="Puig M."/>
            <person name="Quesneville H."/>
            <person name="Ram K.R."/>
            <person name="Rand D."/>
            <person name="Rasmussen M.D."/>
            <person name="Reed L.K."/>
            <person name="Reenan R."/>
            <person name="Reily A."/>
            <person name="Remington K.A."/>
            <person name="Rieger T.T."/>
            <person name="Ritchie M.G."/>
            <person name="Robin C."/>
            <person name="Rogers Y.H."/>
            <person name="Rohde C."/>
            <person name="Rozas J."/>
            <person name="Rubenfield M.J."/>
            <person name="Ruiz A."/>
            <person name="Russo S."/>
            <person name="Salzberg S.L."/>
            <person name="Sanchez-Gracia A."/>
            <person name="Saranga D.J."/>
            <person name="Sato H."/>
            <person name="Schaeffer S.W."/>
            <person name="Schatz M.C."/>
            <person name="Schlenke T."/>
            <person name="Schwartz R."/>
            <person name="Segarra C."/>
            <person name="Singh R.S."/>
            <person name="Sirot L."/>
            <person name="Sirota M."/>
            <person name="Sisneros N.B."/>
            <person name="Smith C.D."/>
            <person name="Smith T.F."/>
            <person name="Spieth J."/>
            <person name="Stage D.E."/>
            <person name="Stark A."/>
            <person name="Stephan W."/>
            <person name="Strausberg R.L."/>
            <person name="Strempel S."/>
            <person name="Sturgill D."/>
            <person name="Sutton G."/>
            <person name="Sutton G.G."/>
            <person name="Tao W."/>
            <person name="Teichmann S."/>
            <person name="Tobari Y.N."/>
            <person name="Tomimura Y."/>
            <person name="Tsolas J.M."/>
            <person name="Valente V.L."/>
            <person name="Venter E."/>
            <person name="Venter J.C."/>
            <person name="Vicario S."/>
            <person name="Vieira F.G."/>
            <person name="Vilella A.J."/>
            <person name="Villasante A."/>
            <person name="Walenz B."/>
            <person name="Wang J."/>
            <person name="Wasserman M."/>
            <person name="Watts T."/>
            <person name="Wilson D."/>
            <person name="Wilson R.K."/>
            <person name="Wing R.A."/>
            <person name="Wolfner M.F."/>
            <person name="Wong A."/>
            <person name="Wong G.K."/>
            <person name="Wu C.I."/>
            <person name="Wu G."/>
            <person name="Yamamoto D."/>
            <person name="Yang H.P."/>
            <person name="Yang S.P."/>
            <person name="Yorke J.A."/>
            <person name="Yoshida K."/>
            <person name="Zdobnov E."/>
            <person name="Zhang P."/>
            <person name="Zhang Y."/>
            <person name="Zimin A.V."/>
            <person name="Baldwin J."/>
            <person name="Abdouelleil A."/>
            <person name="Abdulkadir J."/>
            <person name="Abebe A."/>
            <person name="Abera B."/>
            <person name="Abreu J."/>
            <person name="Acer S.C."/>
            <person name="Aftuck L."/>
            <person name="Alexander A."/>
            <person name="An P."/>
            <person name="Anderson E."/>
            <person name="Anderson S."/>
            <person name="Arachi H."/>
            <person name="Azer M."/>
            <person name="Bachantsang P."/>
            <person name="Barry A."/>
            <person name="Bayul T."/>
            <person name="Berlin A."/>
            <person name="Bessette D."/>
            <person name="Bloom T."/>
            <person name="Blye J."/>
            <person name="Boguslavskiy L."/>
            <person name="Bonnet C."/>
            <person name="Boukhgalter B."/>
            <person name="Bourzgui I."/>
            <person name="Brown A."/>
            <person name="Cahill P."/>
            <person name="Channer S."/>
            <person name="Cheshatsang Y."/>
            <person name="Chuda L."/>
            <person name="Citroen M."/>
            <person name="Collymore A."/>
            <person name="Cooke P."/>
            <person name="Costello M."/>
            <person name="D'Aco K."/>
            <person name="Daza R."/>
            <person name="De Haan G."/>
            <person name="DeGray S."/>
            <person name="DeMaso C."/>
            <person name="Dhargay N."/>
            <person name="Dooley K."/>
            <person name="Dooley E."/>
            <person name="Doricent M."/>
            <person name="Dorje P."/>
            <person name="Dorjee K."/>
            <person name="Dupes A."/>
            <person name="Elong R."/>
            <person name="Falk J."/>
            <person name="Farina A."/>
            <person name="Faro S."/>
            <person name="Ferguson D."/>
            <person name="Fisher S."/>
            <person name="Foley C.D."/>
            <person name="Franke A."/>
            <person name="Friedrich D."/>
            <person name="Gadbois L."/>
            <person name="Gearin G."/>
            <person name="Gearin C.R."/>
            <person name="Giannoukos G."/>
            <person name="Goode T."/>
            <person name="Graham J."/>
            <person name="Grandbois E."/>
            <person name="Grewal S."/>
            <person name="Gyaltsen K."/>
            <person name="Hafez N."/>
            <person name="Hagos B."/>
            <person name="Hall J."/>
            <person name="Henson C."/>
            <person name="Hollinger A."/>
            <person name="Honan T."/>
            <person name="Huard M.D."/>
            <person name="Hughes L."/>
            <person name="Hurhula B."/>
            <person name="Husby M.E."/>
            <person name="Kamat A."/>
            <person name="Kanga B."/>
            <person name="Kashin S."/>
            <person name="Khazanovich D."/>
            <person name="Kisner P."/>
            <person name="Lance K."/>
            <person name="Lara M."/>
            <person name="Lee W."/>
            <person name="Lennon N."/>
            <person name="Letendre F."/>
            <person name="LeVine R."/>
            <person name="Lipovsky A."/>
            <person name="Liu X."/>
            <person name="Liu J."/>
            <person name="Liu S."/>
            <person name="Lokyitsang T."/>
            <person name="Lokyitsang Y."/>
            <person name="Lubonja R."/>
            <person name="Lui A."/>
            <person name="MacDonald P."/>
            <person name="Magnisalis V."/>
            <person name="Maru K."/>
            <person name="Matthews C."/>
            <person name="McCusker W."/>
            <person name="McDonough S."/>
            <person name="Mehta T."/>
            <person name="Meldrim J."/>
            <person name="Meneus L."/>
            <person name="Mihai O."/>
            <person name="Mihalev A."/>
            <person name="Mihova T."/>
            <person name="Mittelman R."/>
            <person name="Mlenga V."/>
            <person name="Montmayeur A."/>
            <person name="Mulrain L."/>
            <person name="Navidi A."/>
            <person name="Naylor J."/>
            <person name="Negash T."/>
            <person name="Nguyen T."/>
            <person name="Nguyen N."/>
            <person name="Nicol R."/>
            <person name="Norbu C."/>
            <person name="Norbu N."/>
            <person name="Novod N."/>
            <person name="O'Neill B."/>
            <person name="Osman S."/>
            <person name="Markiewicz E."/>
            <person name="Oyono O.L."/>
            <person name="Patti C."/>
            <person name="Phunkhang P."/>
            <person name="Pierre F."/>
            <person name="Priest M."/>
            <person name="Raghuraman S."/>
            <person name="Rege F."/>
            <person name="Reyes R."/>
            <person name="Rise C."/>
            <person name="Rogov P."/>
            <person name="Ross K."/>
            <person name="Ryan E."/>
            <person name="Settipalli S."/>
            <person name="Shea T."/>
            <person name="Sherpa N."/>
            <person name="Shi L."/>
            <person name="Shih D."/>
            <person name="Sparrow T."/>
            <person name="Spaulding J."/>
            <person name="Stalker J."/>
            <person name="Stange-Thomann N."/>
            <person name="Stavropoulos S."/>
            <person name="Stone C."/>
            <person name="Strader C."/>
            <person name="Tesfaye S."/>
            <person name="Thomson T."/>
            <person name="Thoulutsang Y."/>
            <person name="Thoulutsang D."/>
            <person name="Topham K."/>
            <person name="Topping I."/>
            <person name="Tsamla T."/>
            <person name="Vassiliev H."/>
            <person name="Vo A."/>
            <person name="Wangchuk T."/>
            <person name="Wangdi T."/>
            <person name="Weiand M."/>
            <person name="Wilkinson J."/>
            <person name="Wilson A."/>
            <person name="Yadav S."/>
            <person name="Young G."/>
            <person name="Yu Q."/>
            <person name="Zembek L."/>
            <person name="Zhong D."/>
            <person name="Zimmer A."/>
            <person name="Zwirko Z."/>
            <person name="Jaffe D.B."/>
            <person name="Alvarez P."/>
            <person name="Brockman W."/>
            <person name="Butler J."/>
            <person name="Chin C."/>
            <person name="Gnerre S."/>
            <person name="Grabherr M."/>
            <person name="Kleber M."/>
            <person name="Mauceli E."/>
            <person name="MacCallum I."/>
        </authorList>
    </citation>
    <scope>NUCLEOTIDE SEQUENCE [LARGE SCALE GENOMIC DNA]</scope>
    <source>
        <strain evidence="4">Tucson 15010-1051.87</strain>
    </source>
</reference>
<feature type="compositionally biased region" description="Low complexity" evidence="1">
    <location>
        <begin position="312"/>
        <end position="325"/>
    </location>
</feature>
<dbReference type="KEGG" id="dvi:6625817"/>
<sequence length="435" mass="46660">MIPNLGLLSLGLLLIALLNAQLMQAQPEHRLHGDQSHNGDGWGYSQPQRSYGQHEHRHHHGHGHAHGHNHNQYYDRYPGSFPGAAQFEHGQGPNFARGFYGGGQPRGGYAGQPGAGPGSPTPGVDYAAQAGSGSGPGPDFGYQQPEAGYGREGQRVDAGYEGQSGAGFVGQPRAGYGGSNRHFQPRPGQPQQPNQPAYESEQRGQPIQPRPQTGDQGTLDFNYQQPGYAGRPLQPRPGVAENDQFQPSGNPIQPRPQQGGHDKPEFDYQQPGGSGNPLQPLPGNGPSGRPIQPRPTDSLNVQPSHDAANFNPIQPLPGQVQQPQPTHRSNAGDQHPGDQSVGTTLQPRPRSDGALSEPETNLQSTVDDNIASLFNTNNFLTPTLIEDKGLHGSRDPKSQAEINQPESIAGRNLFETMPQCPEGTEVRGGRCRQKA</sequence>
<evidence type="ECO:0000256" key="2">
    <source>
        <dbReference type="SAM" id="SignalP"/>
    </source>
</evidence>
<accession>B4LKI0</accession>
<keyword evidence="2" id="KW-0732">Signal</keyword>
<evidence type="ECO:0000313" key="4">
    <source>
        <dbReference type="Proteomes" id="UP000008792"/>
    </source>
</evidence>